<dbReference type="EMBL" id="JAUQOM010000011">
    <property type="protein sequence ID" value="MDO7836802.1"/>
    <property type="molecule type" value="Genomic_DNA"/>
</dbReference>
<evidence type="ECO:0000256" key="5">
    <source>
        <dbReference type="ARBA" id="ARBA00023136"/>
    </source>
</evidence>
<dbReference type="Pfam" id="PF09924">
    <property type="entry name" value="LPG_synthase_C"/>
    <property type="match status" value="1"/>
</dbReference>
<evidence type="ECO:0000256" key="3">
    <source>
        <dbReference type="ARBA" id="ARBA00022692"/>
    </source>
</evidence>
<evidence type="ECO:0000256" key="1">
    <source>
        <dbReference type="ARBA" id="ARBA00004651"/>
    </source>
</evidence>
<feature type="transmembrane region" description="Helical" evidence="7">
    <location>
        <begin position="450"/>
        <end position="472"/>
    </location>
</feature>
<evidence type="ECO:0000259" key="8">
    <source>
        <dbReference type="Pfam" id="PF09924"/>
    </source>
</evidence>
<feature type="compositionally biased region" description="Basic and acidic residues" evidence="6">
    <location>
        <begin position="851"/>
        <end position="864"/>
    </location>
</feature>
<feature type="domain" description="Phosphatidylglycerol lysyltransferase C-terminal" evidence="8">
    <location>
        <begin position="537"/>
        <end position="821"/>
    </location>
</feature>
<feature type="transmembrane region" description="Helical" evidence="7">
    <location>
        <begin position="162"/>
        <end position="184"/>
    </location>
</feature>
<keyword evidence="2" id="KW-1003">Cell membrane</keyword>
<evidence type="ECO:0000313" key="9">
    <source>
        <dbReference type="EMBL" id="MDO7836802.1"/>
    </source>
</evidence>
<keyword evidence="3 7" id="KW-0812">Transmembrane</keyword>
<dbReference type="Proteomes" id="UP001176471">
    <property type="component" value="Unassembled WGS sequence"/>
</dbReference>
<dbReference type="NCBIfam" id="NF033480">
    <property type="entry name" value="bifunc_MprF"/>
    <property type="match status" value="1"/>
</dbReference>
<dbReference type="InterPro" id="IPR051211">
    <property type="entry name" value="PG_lysyltransferase"/>
</dbReference>
<evidence type="ECO:0000256" key="2">
    <source>
        <dbReference type="ARBA" id="ARBA00022475"/>
    </source>
</evidence>
<feature type="transmembrane region" description="Helical" evidence="7">
    <location>
        <begin position="49"/>
        <end position="68"/>
    </location>
</feature>
<feature type="transmembrane region" description="Helical" evidence="7">
    <location>
        <begin position="80"/>
        <end position="104"/>
    </location>
</feature>
<feature type="transmembrane region" description="Helical" evidence="7">
    <location>
        <begin position="204"/>
        <end position="226"/>
    </location>
</feature>
<dbReference type="PANTHER" id="PTHR34697:SF2">
    <property type="entry name" value="PHOSPHATIDYLGLYCEROL LYSYLTRANSFERASE"/>
    <property type="match status" value="1"/>
</dbReference>
<feature type="region of interest" description="Disordered" evidence="6">
    <location>
        <begin position="844"/>
        <end position="864"/>
    </location>
</feature>
<evidence type="ECO:0000256" key="6">
    <source>
        <dbReference type="SAM" id="MobiDB-lite"/>
    </source>
</evidence>
<dbReference type="InterPro" id="IPR024320">
    <property type="entry name" value="LPG_synthase_C"/>
</dbReference>
<feature type="transmembrane region" description="Helical" evidence="7">
    <location>
        <begin position="395"/>
        <end position="414"/>
    </location>
</feature>
<reference evidence="9" key="1">
    <citation type="submission" date="2023-07" db="EMBL/GenBank/DDBJ databases">
        <title>Bacterial whole genome sequence for Sphingobium sp. HBC34.</title>
        <authorList>
            <person name="Le V."/>
            <person name="Ko S.-R."/>
            <person name="Ahn C.-Y."/>
            <person name="Oh H.-M."/>
        </authorList>
    </citation>
    <scope>NUCLEOTIDE SEQUENCE</scope>
    <source>
        <strain evidence="9">HBC34</strain>
    </source>
</reference>
<sequence>MNALGRYRPALTVAAVLLVTGLGIAALDHLLAGVQWVQVRAAFHALPPAVIAASLLFTVLSYLALTFYDHLALRIIDRPIGWPTAALASFCSYTLSHNLGLALLTGGSARLRIYGAAGLGPGDVARIIASASLAFWGGVFTLAALAMVLHPAGIGALTLAPAAQRAIGGGLLAGAAVLIAGLGRSARSVHLLGWALTLPSRTQAVAQIGIAMVDLALASAALFILVPHASLALYPAFFLGYALAIIAALISHVPGGIGIFEAVILALLPGVDRTGLVTALIAYRILYYLLPLLVAILLIAAHEGHAWRRPARRVLGGAQMLARAIAPTMLAALVAVGGTILLVSGSLPAVPGRFHNLTSLMPTPFVEASHLAASTVGAMLILLASGLYRRLDGAFWLTRLLLVAGAIFSLMKGLDYEEAVVLLLIAALLQWSHAAFYRKTSLTSAILTPGWIATLGIAIILSIWIGFVAYRHVDYQNDLWWQFGRHQDASRFLRAAVAAGVVMIGATLWALLRPAGRIRGDTISRTPSATALALARRTDACLALTGDKLFLTSPSGRAFLMYQVQGHSWIVMGDPVGDPAEWPDLLWRMRERADAAQGRLLLYQLTLDALPLAIDLGLSIVKYGEEARIDLSAFTLDGPNARPLRHAIRRVEREGASFAIVPAADVEALLPQLRGVSDDWLAAKGATEKSFSVGRFDDAYLAQGDCAIVRCGGRIVAFANIWATADGADLSVDLMRHGAGAPPGVMDYMFTRLLLWGQAQGYGWFTLGIAPLSGLDARRLSPLWVKGAAFLYRHGDAFYGFGGLRAYKAKFAPVWEPRFIAGPQGLSLARAMVDLQRLIGGGRGSMAARMRKGDGPEEGRKAGS</sequence>
<evidence type="ECO:0000256" key="4">
    <source>
        <dbReference type="ARBA" id="ARBA00022989"/>
    </source>
</evidence>
<dbReference type="SUPFAM" id="SSF55729">
    <property type="entry name" value="Acyl-CoA N-acyltransferases (Nat)"/>
    <property type="match status" value="1"/>
</dbReference>
<name>A0ABT8ZQI5_9SPHN</name>
<dbReference type="InterPro" id="IPR016181">
    <property type="entry name" value="Acyl_CoA_acyltransferase"/>
</dbReference>
<accession>A0ABT8ZQI5</accession>
<proteinExistence type="predicted"/>
<protein>
    <submittedName>
        <fullName evidence="9">Bifunctional lysylphosphatidylglycerol flippase/synthetase MprF</fullName>
    </submittedName>
</protein>
<keyword evidence="10" id="KW-1185">Reference proteome</keyword>
<keyword evidence="5 7" id="KW-0472">Membrane</keyword>
<feature type="transmembrane region" description="Helical" evidence="7">
    <location>
        <begin position="280"/>
        <end position="300"/>
    </location>
</feature>
<feature type="transmembrane region" description="Helical" evidence="7">
    <location>
        <begin position="368"/>
        <end position="388"/>
    </location>
</feature>
<feature type="transmembrane region" description="Helical" evidence="7">
    <location>
        <begin position="238"/>
        <end position="268"/>
    </location>
</feature>
<evidence type="ECO:0000256" key="7">
    <source>
        <dbReference type="SAM" id="Phobius"/>
    </source>
</evidence>
<organism evidence="9 10">
    <name type="scientific">Sphingobium cyanobacteriorum</name>
    <dbReference type="NCBI Taxonomy" id="3063954"/>
    <lineage>
        <taxon>Bacteria</taxon>
        <taxon>Pseudomonadati</taxon>
        <taxon>Pseudomonadota</taxon>
        <taxon>Alphaproteobacteria</taxon>
        <taxon>Sphingomonadales</taxon>
        <taxon>Sphingomonadaceae</taxon>
        <taxon>Sphingobium</taxon>
    </lineage>
</organism>
<feature type="transmembrane region" description="Helical" evidence="7">
    <location>
        <begin position="492"/>
        <end position="512"/>
    </location>
</feature>
<comment type="subcellular location">
    <subcellularLocation>
        <location evidence="1">Cell membrane</location>
        <topology evidence="1">Multi-pass membrane protein</topology>
    </subcellularLocation>
</comment>
<feature type="transmembrane region" description="Helical" evidence="7">
    <location>
        <begin position="321"/>
        <end position="348"/>
    </location>
</feature>
<evidence type="ECO:0000313" key="10">
    <source>
        <dbReference type="Proteomes" id="UP001176471"/>
    </source>
</evidence>
<feature type="transmembrane region" description="Helical" evidence="7">
    <location>
        <begin position="124"/>
        <end position="150"/>
    </location>
</feature>
<dbReference type="RefSeq" id="WP_304537218.1">
    <property type="nucleotide sequence ID" value="NZ_JAUQOM010000011.1"/>
</dbReference>
<comment type="caution">
    <text evidence="9">The sequence shown here is derived from an EMBL/GenBank/DDBJ whole genome shotgun (WGS) entry which is preliminary data.</text>
</comment>
<gene>
    <name evidence="9" type="primary">mprF</name>
    <name evidence="9" type="ORF">Q4610_17275</name>
</gene>
<keyword evidence="4 7" id="KW-1133">Transmembrane helix</keyword>
<dbReference type="PANTHER" id="PTHR34697">
    <property type="entry name" value="PHOSPHATIDYLGLYCEROL LYSYLTRANSFERASE"/>
    <property type="match status" value="1"/>
</dbReference>